<organism evidence="1 2">
    <name type="scientific">candidate division WOR-3 bacterium</name>
    <dbReference type="NCBI Taxonomy" id="2052148"/>
    <lineage>
        <taxon>Bacteria</taxon>
        <taxon>Bacteria division WOR-3</taxon>
    </lineage>
</organism>
<accession>A0A9D5K7Z6</accession>
<sequence>MSKYRNPLLFLPAHIDQGISSFDVEVNPDLVGLEAYKFHAPIQCKLDFERIGDRIDLSMSLVAGIEVACSKCGKPTRIDIQTTYKVTFLPAADDEDEEITATDLELYSDILNLTPILRDAFLLAIPIAPLCRQGCKGLCPVCGVNLNQGDCNCDKTKRVSPFEELKRLVNE</sequence>
<dbReference type="Proteomes" id="UP000630660">
    <property type="component" value="Unassembled WGS sequence"/>
</dbReference>
<reference evidence="1" key="1">
    <citation type="submission" date="2019-11" db="EMBL/GenBank/DDBJ databases">
        <title>Microbial mats filling the niche in hypersaline microbial mats.</title>
        <authorList>
            <person name="Wong H.L."/>
            <person name="Macleod F.I."/>
            <person name="White R.A. III"/>
            <person name="Burns B.P."/>
        </authorList>
    </citation>
    <scope>NUCLEOTIDE SEQUENCE</scope>
    <source>
        <strain evidence="1">Bin_327</strain>
    </source>
</reference>
<comment type="caution">
    <text evidence="1">The sequence shown here is derived from an EMBL/GenBank/DDBJ whole genome shotgun (WGS) entry which is preliminary data.</text>
</comment>
<proteinExistence type="predicted"/>
<evidence type="ECO:0008006" key="3">
    <source>
        <dbReference type="Google" id="ProtNLM"/>
    </source>
</evidence>
<protein>
    <recommendedName>
        <fullName evidence="3">DUF177 domain-containing protein</fullName>
    </recommendedName>
</protein>
<dbReference type="PANTHER" id="PTHR34374:SF1">
    <property type="entry name" value="LARGE RIBOSOMAL RNA SUBUNIT ACCUMULATION PROTEIN YCED HOMOLOG 1, CHLOROPLASTIC"/>
    <property type="match status" value="1"/>
</dbReference>
<dbReference type="AlphaFoldDB" id="A0A9D5K7Z6"/>
<evidence type="ECO:0000313" key="2">
    <source>
        <dbReference type="Proteomes" id="UP000630660"/>
    </source>
</evidence>
<dbReference type="PANTHER" id="PTHR34374">
    <property type="entry name" value="LARGE RIBOSOMAL RNA SUBUNIT ACCUMULATION PROTEIN YCED HOMOLOG 1, CHLOROPLASTIC"/>
    <property type="match status" value="1"/>
</dbReference>
<dbReference type="EMBL" id="WJKJ01000024">
    <property type="protein sequence ID" value="MBD3363744.1"/>
    <property type="molecule type" value="Genomic_DNA"/>
</dbReference>
<gene>
    <name evidence="1" type="ORF">GF359_00865</name>
</gene>
<dbReference type="InterPro" id="IPR003772">
    <property type="entry name" value="YceD"/>
</dbReference>
<name>A0A9D5K7Z6_UNCW3</name>
<dbReference type="Pfam" id="PF02620">
    <property type="entry name" value="YceD"/>
    <property type="match status" value="1"/>
</dbReference>
<evidence type="ECO:0000313" key="1">
    <source>
        <dbReference type="EMBL" id="MBD3363744.1"/>
    </source>
</evidence>